<organism evidence="2 3">
    <name type="scientific">Mesonia profundi</name>
    <dbReference type="NCBI Taxonomy" id="3070998"/>
    <lineage>
        <taxon>Bacteria</taxon>
        <taxon>Pseudomonadati</taxon>
        <taxon>Bacteroidota</taxon>
        <taxon>Flavobacteriia</taxon>
        <taxon>Flavobacteriales</taxon>
        <taxon>Flavobacteriaceae</taxon>
        <taxon>Mesonia</taxon>
    </lineage>
</organism>
<accession>A0ABU0ZXU9</accession>
<evidence type="ECO:0000313" key="3">
    <source>
        <dbReference type="Proteomes" id="UP001230915"/>
    </source>
</evidence>
<keyword evidence="1" id="KW-0472">Membrane</keyword>
<reference evidence="2 3" key="1">
    <citation type="submission" date="2023-08" db="EMBL/GenBank/DDBJ databases">
        <title>Mesonia sp. MT50, isolated from deep-sea sediment of the Mariana Trench.</title>
        <authorList>
            <person name="Fu H."/>
        </authorList>
    </citation>
    <scope>NUCLEOTIDE SEQUENCE [LARGE SCALE GENOMIC DNA]</scope>
    <source>
        <strain evidence="2 3">MT50</strain>
    </source>
</reference>
<sequence>MIARNMESYNWITLILVVILVIILIGNKLFPEKFTEFKKIFSSGKYFTSHQKKPSVFNLFSFILYLAHGFTLSLALFILFKTRAIFDVAYDFIFYLQIFIILNILIGIKYLFEKIIASIFSMDNVIDNYIFYKITYKNLLAFSLYPVLLIVIYTWEPSMNILILITVLYLALNLLVLLKYYAKHQKLIYKFSFYFILYLCSLEIAPYIILYKVIT</sequence>
<feature type="transmembrane region" description="Helical" evidence="1">
    <location>
        <begin position="139"/>
        <end position="155"/>
    </location>
</feature>
<dbReference type="EMBL" id="JAVHUL010000002">
    <property type="protein sequence ID" value="MDQ7916242.1"/>
    <property type="molecule type" value="Genomic_DNA"/>
</dbReference>
<dbReference type="Pfam" id="PF14093">
    <property type="entry name" value="DUF4271"/>
    <property type="match status" value="1"/>
</dbReference>
<keyword evidence="3" id="KW-1185">Reference proteome</keyword>
<feature type="transmembrane region" description="Helical" evidence="1">
    <location>
        <begin position="92"/>
        <end position="112"/>
    </location>
</feature>
<gene>
    <name evidence="2" type="ORF">RBU60_01545</name>
</gene>
<protein>
    <submittedName>
        <fullName evidence="2">DUF4271 domain-containing protein</fullName>
    </submittedName>
</protein>
<dbReference type="InterPro" id="IPR025367">
    <property type="entry name" value="DUF4271"/>
</dbReference>
<dbReference type="Proteomes" id="UP001230915">
    <property type="component" value="Unassembled WGS sequence"/>
</dbReference>
<evidence type="ECO:0000256" key="1">
    <source>
        <dbReference type="SAM" id="Phobius"/>
    </source>
</evidence>
<feature type="transmembrane region" description="Helical" evidence="1">
    <location>
        <begin position="12"/>
        <end position="30"/>
    </location>
</feature>
<name>A0ABU0ZXU9_9FLAO</name>
<keyword evidence="1" id="KW-1133">Transmembrane helix</keyword>
<evidence type="ECO:0000313" key="2">
    <source>
        <dbReference type="EMBL" id="MDQ7916242.1"/>
    </source>
</evidence>
<feature type="transmembrane region" description="Helical" evidence="1">
    <location>
        <begin position="56"/>
        <end position="80"/>
    </location>
</feature>
<feature type="transmembrane region" description="Helical" evidence="1">
    <location>
        <begin position="161"/>
        <end position="181"/>
    </location>
</feature>
<dbReference type="RefSeq" id="WP_308862884.1">
    <property type="nucleotide sequence ID" value="NZ_JAVHUL010000002.1"/>
</dbReference>
<proteinExistence type="predicted"/>
<feature type="transmembrane region" description="Helical" evidence="1">
    <location>
        <begin position="193"/>
        <end position="214"/>
    </location>
</feature>
<keyword evidence="1" id="KW-0812">Transmembrane</keyword>
<comment type="caution">
    <text evidence="2">The sequence shown here is derived from an EMBL/GenBank/DDBJ whole genome shotgun (WGS) entry which is preliminary data.</text>
</comment>